<keyword evidence="8" id="KW-1185">Reference proteome</keyword>
<organism evidence="7 8">
    <name type="scientific">Oldenlandia corymbosa var. corymbosa</name>
    <dbReference type="NCBI Taxonomy" id="529605"/>
    <lineage>
        <taxon>Eukaryota</taxon>
        <taxon>Viridiplantae</taxon>
        <taxon>Streptophyta</taxon>
        <taxon>Embryophyta</taxon>
        <taxon>Tracheophyta</taxon>
        <taxon>Spermatophyta</taxon>
        <taxon>Magnoliopsida</taxon>
        <taxon>eudicotyledons</taxon>
        <taxon>Gunneridae</taxon>
        <taxon>Pentapetalae</taxon>
        <taxon>asterids</taxon>
        <taxon>lamiids</taxon>
        <taxon>Gentianales</taxon>
        <taxon>Rubiaceae</taxon>
        <taxon>Rubioideae</taxon>
        <taxon>Spermacoceae</taxon>
        <taxon>Hedyotis-Oldenlandia complex</taxon>
        <taxon>Oldenlandia</taxon>
    </lineage>
</organism>
<dbReference type="InterPro" id="IPR035940">
    <property type="entry name" value="CAP_sf"/>
</dbReference>
<reference evidence="7" key="1">
    <citation type="submission" date="2023-03" db="EMBL/GenBank/DDBJ databases">
        <authorList>
            <person name="Julca I."/>
        </authorList>
    </citation>
    <scope>NUCLEOTIDE SEQUENCE</scope>
</reference>
<evidence type="ECO:0000259" key="6">
    <source>
        <dbReference type="SMART" id="SM00198"/>
    </source>
</evidence>
<evidence type="ECO:0000313" key="8">
    <source>
        <dbReference type="Proteomes" id="UP001161247"/>
    </source>
</evidence>
<gene>
    <name evidence="7" type="ORF">OLC1_LOCUS13174</name>
</gene>
<evidence type="ECO:0000256" key="4">
    <source>
        <dbReference type="ARBA" id="ARBA00023157"/>
    </source>
</evidence>
<evidence type="ECO:0000256" key="2">
    <source>
        <dbReference type="ARBA" id="ARBA00022729"/>
    </source>
</evidence>
<dbReference type="InterPro" id="IPR014044">
    <property type="entry name" value="CAP_dom"/>
</dbReference>
<dbReference type="PRINTS" id="PR00837">
    <property type="entry name" value="V5TPXLIKE"/>
</dbReference>
<dbReference type="EMBL" id="OX459121">
    <property type="protein sequence ID" value="CAI9104198.1"/>
    <property type="molecule type" value="Genomic_DNA"/>
</dbReference>
<comment type="similarity">
    <text evidence="1">Belongs to the CRISP family.</text>
</comment>
<keyword evidence="2" id="KW-0732">Signal</keyword>
<evidence type="ECO:0000256" key="1">
    <source>
        <dbReference type="ARBA" id="ARBA00009923"/>
    </source>
</evidence>
<dbReference type="InterPro" id="IPR018244">
    <property type="entry name" value="Allrgn_V5/Tpx1_CS"/>
</dbReference>
<proteinExistence type="inferred from homology"/>
<keyword evidence="3" id="KW-0611">Plant defense</keyword>
<dbReference type="PANTHER" id="PTHR10334">
    <property type="entry name" value="CYSTEINE-RICH SECRETORY PROTEIN-RELATED"/>
    <property type="match status" value="1"/>
</dbReference>
<dbReference type="GO" id="GO:0005576">
    <property type="term" value="C:extracellular region"/>
    <property type="evidence" value="ECO:0007669"/>
    <property type="project" value="InterPro"/>
</dbReference>
<name>A0AAV1D9A3_OLDCO</name>
<dbReference type="SMART" id="SM00198">
    <property type="entry name" value="SCP"/>
    <property type="match status" value="1"/>
</dbReference>
<dbReference type="Pfam" id="PF00188">
    <property type="entry name" value="CAP"/>
    <property type="match status" value="1"/>
</dbReference>
<dbReference type="PROSITE" id="PS01010">
    <property type="entry name" value="CRISP_2"/>
    <property type="match status" value="1"/>
</dbReference>
<dbReference type="SUPFAM" id="SSF55797">
    <property type="entry name" value="PR-1-like"/>
    <property type="match status" value="1"/>
</dbReference>
<dbReference type="GO" id="GO:0098542">
    <property type="term" value="P:defense response to other organism"/>
    <property type="evidence" value="ECO:0007669"/>
    <property type="project" value="UniProtKB-ARBA"/>
</dbReference>
<dbReference type="Gene3D" id="3.40.33.10">
    <property type="entry name" value="CAP"/>
    <property type="match status" value="1"/>
</dbReference>
<dbReference type="InterPro" id="IPR001283">
    <property type="entry name" value="CRISP-related"/>
</dbReference>
<accession>A0AAV1D9A3</accession>
<keyword evidence="4" id="KW-1015">Disulfide bond</keyword>
<dbReference type="Proteomes" id="UP001161247">
    <property type="component" value="Chromosome 4"/>
</dbReference>
<evidence type="ECO:0000256" key="5">
    <source>
        <dbReference type="ARBA" id="ARBA00023265"/>
    </source>
</evidence>
<protein>
    <submittedName>
        <fullName evidence="7">OLC1v1002827C1</fullName>
    </submittedName>
</protein>
<keyword evidence="5" id="KW-0568">Pathogenesis-related protein</keyword>
<dbReference type="FunFam" id="3.40.33.10:FF:000006">
    <property type="entry name" value="Putative pathogenesis-related protein 1"/>
    <property type="match status" value="1"/>
</dbReference>
<dbReference type="AlphaFoldDB" id="A0AAV1D9A3"/>
<evidence type="ECO:0000256" key="3">
    <source>
        <dbReference type="ARBA" id="ARBA00022821"/>
    </source>
</evidence>
<sequence length="181" mass="20481">MALHYYFCCIPKEENNMMELQTRVSFLVFFLASTSTLHFSMASRSTHQEFVDAHNKVRQPLGLPPVSWSFRVMLYAKAYAEKLRAQNCPMKHSTGPFGENLAKASWNMNATEAVNMWAKEVKDYNYGANSCTPGAMCGHYTQLVWKDSVNIGCAKIKCPDGFTFVTCNYDPPGNYVGEKPY</sequence>
<dbReference type="PROSITE" id="PS01009">
    <property type="entry name" value="CRISP_1"/>
    <property type="match status" value="1"/>
</dbReference>
<dbReference type="CDD" id="cd05381">
    <property type="entry name" value="CAP_PR-1"/>
    <property type="match status" value="1"/>
</dbReference>
<feature type="domain" description="SCP" evidence="6">
    <location>
        <begin position="45"/>
        <end position="177"/>
    </location>
</feature>
<evidence type="ECO:0000313" key="7">
    <source>
        <dbReference type="EMBL" id="CAI9104198.1"/>
    </source>
</evidence>